<evidence type="ECO:0000313" key="6">
    <source>
        <dbReference type="EMBL" id="KXU36808.1"/>
    </source>
</evidence>
<evidence type="ECO:0000256" key="2">
    <source>
        <dbReference type="ARBA" id="ARBA00022989"/>
    </source>
</evidence>
<keyword evidence="7" id="KW-1185">Reference proteome</keyword>
<gene>
    <name evidence="6" type="ORF">AXE65_04535</name>
</gene>
<dbReference type="InterPro" id="IPR052524">
    <property type="entry name" value="MFS_Cyanate_Porter"/>
</dbReference>
<dbReference type="Gene3D" id="1.20.1250.20">
    <property type="entry name" value="MFS general substrate transporter like domains"/>
    <property type="match status" value="2"/>
</dbReference>
<dbReference type="Pfam" id="PF07690">
    <property type="entry name" value="MFS_1"/>
    <property type="match status" value="1"/>
</dbReference>
<dbReference type="EMBL" id="LSZO01000176">
    <property type="protein sequence ID" value="KXU36808.1"/>
    <property type="molecule type" value="Genomic_DNA"/>
</dbReference>
<dbReference type="InterPro" id="IPR036259">
    <property type="entry name" value="MFS_trans_sf"/>
</dbReference>
<feature type="transmembrane region" description="Helical" evidence="4">
    <location>
        <begin position="231"/>
        <end position="253"/>
    </location>
</feature>
<name>A0A139SQI2_9GAMM</name>
<feature type="transmembrane region" description="Helical" evidence="4">
    <location>
        <begin position="353"/>
        <end position="370"/>
    </location>
</feature>
<comment type="caution">
    <text evidence="6">The sequence shown here is derived from an EMBL/GenBank/DDBJ whole genome shotgun (WGS) entry which is preliminary data.</text>
</comment>
<feature type="transmembrane region" description="Helical" evidence="4">
    <location>
        <begin position="260"/>
        <end position="282"/>
    </location>
</feature>
<feature type="transmembrane region" description="Helical" evidence="4">
    <location>
        <begin position="158"/>
        <end position="175"/>
    </location>
</feature>
<protein>
    <submittedName>
        <fullName evidence="6">MFS transporter</fullName>
    </submittedName>
</protein>
<dbReference type="PROSITE" id="PS50850">
    <property type="entry name" value="MFS"/>
    <property type="match status" value="1"/>
</dbReference>
<dbReference type="GO" id="GO:0022857">
    <property type="term" value="F:transmembrane transporter activity"/>
    <property type="evidence" value="ECO:0007669"/>
    <property type="project" value="InterPro"/>
</dbReference>
<keyword evidence="3 4" id="KW-0472">Membrane</keyword>
<evidence type="ECO:0000313" key="7">
    <source>
        <dbReference type="Proteomes" id="UP000072660"/>
    </source>
</evidence>
<reference evidence="6 7" key="1">
    <citation type="submission" date="2016-02" db="EMBL/GenBank/DDBJ databases">
        <authorList>
            <person name="Wen L."/>
            <person name="He K."/>
            <person name="Yang H."/>
        </authorList>
    </citation>
    <scope>NUCLEOTIDE SEQUENCE [LARGE SCALE GENOMIC DNA]</scope>
    <source>
        <strain evidence="6 7">CV58</strain>
    </source>
</reference>
<feature type="transmembrane region" description="Helical" evidence="4">
    <location>
        <begin position="87"/>
        <end position="112"/>
    </location>
</feature>
<organism evidence="6 7">
    <name type="scientific">Ventosimonas gracilis</name>
    <dbReference type="NCBI Taxonomy" id="1680762"/>
    <lineage>
        <taxon>Bacteria</taxon>
        <taxon>Pseudomonadati</taxon>
        <taxon>Pseudomonadota</taxon>
        <taxon>Gammaproteobacteria</taxon>
        <taxon>Pseudomonadales</taxon>
        <taxon>Ventosimonadaceae</taxon>
        <taxon>Ventosimonas</taxon>
    </lineage>
</organism>
<accession>A0A139SQI2</accession>
<feature type="domain" description="Major facilitator superfamily (MFS) profile" evidence="5">
    <location>
        <begin position="1"/>
        <end position="375"/>
    </location>
</feature>
<dbReference type="PANTHER" id="PTHR23523:SF2">
    <property type="entry name" value="2-NITROIMIDAZOLE TRANSPORTER"/>
    <property type="match status" value="1"/>
</dbReference>
<proteinExistence type="predicted"/>
<feature type="transmembrane region" description="Helical" evidence="4">
    <location>
        <begin position="320"/>
        <end position="341"/>
    </location>
</feature>
<dbReference type="AlphaFoldDB" id="A0A139SQI2"/>
<dbReference type="Proteomes" id="UP000072660">
    <property type="component" value="Unassembled WGS sequence"/>
</dbReference>
<dbReference type="SUPFAM" id="SSF103473">
    <property type="entry name" value="MFS general substrate transporter"/>
    <property type="match status" value="1"/>
</dbReference>
<dbReference type="PANTHER" id="PTHR23523">
    <property type="match status" value="1"/>
</dbReference>
<dbReference type="OrthoDB" id="5758872at2"/>
<keyword evidence="1 4" id="KW-0812">Transmembrane</keyword>
<evidence type="ECO:0000256" key="4">
    <source>
        <dbReference type="SAM" id="Phobius"/>
    </source>
</evidence>
<feature type="transmembrane region" description="Helical" evidence="4">
    <location>
        <begin position="35"/>
        <end position="55"/>
    </location>
</feature>
<evidence type="ECO:0000256" key="3">
    <source>
        <dbReference type="ARBA" id="ARBA00023136"/>
    </source>
</evidence>
<dbReference type="InterPro" id="IPR020846">
    <property type="entry name" value="MFS_dom"/>
</dbReference>
<sequence>MLAALLLAAVNLRPAITSLSPVIERIAEELSLSRGLISLTTALPVLCMGLLAPLAPRLALRFGLVRTVLCCLLLISLALLLRLASHIPLVLIGTALLAGSAIAVAGPLLSGFIKQHFAWQNGGILAAFSLAMAIGGASGAVLGLPVTHLLSNDWTLGLSFWAIPALLAALLWFRLPNTRPETGAQSASLPWHSGRAWLITGFFAVQAGLFYALATWLLARYLEVGFSDLRIHFLFDAFMLVSLPSAWVLPWLAQRLNAHYPLLLVSALCSLLCLVFITFFPLLWPELFALLLGFGLSGSFALSLVLPLHEAHSPLEVSRLSAMMLCAGYSLGSLTPILLGIGRDLFGNYQMPFLLLCLFALLLSALAAALQPRKH</sequence>
<feature type="transmembrane region" description="Helical" evidence="4">
    <location>
        <begin position="124"/>
        <end position="146"/>
    </location>
</feature>
<dbReference type="InterPro" id="IPR011701">
    <property type="entry name" value="MFS"/>
</dbReference>
<evidence type="ECO:0000256" key="1">
    <source>
        <dbReference type="ARBA" id="ARBA00022692"/>
    </source>
</evidence>
<feature type="transmembrane region" description="Helical" evidence="4">
    <location>
        <begin position="62"/>
        <end position="81"/>
    </location>
</feature>
<feature type="transmembrane region" description="Helical" evidence="4">
    <location>
        <begin position="196"/>
        <end position="219"/>
    </location>
</feature>
<keyword evidence="2 4" id="KW-1133">Transmembrane helix</keyword>
<feature type="transmembrane region" description="Helical" evidence="4">
    <location>
        <begin position="288"/>
        <end position="308"/>
    </location>
</feature>
<evidence type="ECO:0000259" key="5">
    <source>
        <dbReference type="PROSITE" id="PS50850"/>
    </source>
</evidence>